<evidence type="ECO:0000313" key="4">
    <source>
        <dbReference type="Proteomes" id="UP000244855"/>
    </source>
</evidence>
<name>A0A2V1DL50_9PLEO</name>
<dbReference type="PRINTS" id="PR00081">
    <property type="entry name" value="GDHRDH"/>
</dbReference>
<sequence length="340" mass="37656">MSRYAESHKSSNLAGPGDARPTALQIIRDENLVGKLNDKIFLVTGVSSGIGIETLRALYVTGAHIYGTVRNIEKGQKVVDEIVAKEPQGGKITLIKMELDSLESIKEGAKDFLQKSGGKLNVLINNAGIMAVPFSKTKDGFESQFGTNHVGHFLLFQLVKDALLSSATSEFPSRVVSVSSIGHRFGSVRLDDFNFEKSDYSEWTSYGQAKTANIWFANYIERHYGSRHLHAASLHPGGIWTNLGTHLDPELWKAYDTPEYRAYFKSAEQGAATQVYAAVSEEWKDKGGKYLSNCAVQEPYGTTGVHPSHDDGFEKWAYDVEGEERLWEESLELVGLVEEK</sequence>
<dbReference type="GO" id="GO:0016491">
    <property type="term" value="F:oxidoreductase activity"/>
    <property type="evidence" value="ECO:0007669"/>
    <property type="project" value="UniProtKB-KW"/>
</dbReference>
<dbReference type="InterPro" id="IPR002347">
    <property type="entry name" value="SDR_fam"/>
</dbReference>
<dbReference type="Pfam" id="PF00106">
    <property type="entry name" value="adh_short"/>
    <property type="match status" value="1"/>
</dbReference>
<gene>
    <name evidence="3" type="ORF">DM02DRAFT_25483</name>
</gene>
<dbReference type="EMBL" id="KZ805403">
    <property type="protein sequence ID" value="PVH98912.1"/>
    <property type="molecule type" value="Genomic_DNA"/>
</dbReference>
<dbReference type="Gene3D" id="3.40.50.720">
    <property type="entry name" value="NAD(P)-binding Rossmann-like Domain"/>
    <property type="match status" value="1"/>
</dbReference>
<dbReference type="SUPFAM" id="SSF51735">
    <property type="entry name" value="NAD(P)-binding Rossmann-fold domains"/>
    <property type="match status" value="1"/>
</dbReference>
<dbReference type="PANTHER" id="PTHR24320:SF272">
    <property type="entry name" value="NAD(P)-BINDING ROSSMANN-FOLD SUPERFAMILY PROTEIN"/>
    <property type="match status" value="1"/>
</dbReference>
<dbReference type="AlphaFoldDB" id="A0A2V1DL50"/>
<dbReference type="OrthoDB" id="191139at2759"/>
<evidence type="ECO:0000256" key="1">
    <source>
        <dbReference type="ARBA" id="ARBA00006484"/>
    </source>
</evidence>
<dbReference type="Proteomes" id="UP000244855">
    <property type="component" value="Unassembled WGS sequence"/>
</dbReference>
<evidence type="ECO:0000313" key="3">
    <source>
        <dbReference type="EMBL" id="PVH98912.1"/>
    </source>
</evidence>
<protein>
    <submittedName>
        <fullName evidence="3">NAD(P)-binding protein</fullName>
    </submittedName>
</protein>
<keyword evidence="2" id="KW-0560">Oxidoreductase</keyword>
<organism evidence="3 4">
    <name type="scientific">Periconia macrospinosa</name>
    <dbReference type="NCBI Taxonomy" id="97972"/>
    <lineage>
        <taxon>Eukaryota</taxon>
        <taxon>Fungi</taxon>
        <taxon>Dikarya</taxon>
        <taxon>Ascomycota</taxon>
        <taxon>Pezizomycotina</taxon>
        <taxon>Dothideomycetes</taxon>
        <taxon>Pleosporomycetidae</taxon>
        <taxon>Pleosporales</taxon>
        <taxon>Massarineae</taxon>
        <taxon>Periconiaceae</taxon>
        <taxon>Periconia</taxon>
    </lineage>
</organism>
<proteinExistence type="inferred from homology"/>
<comment type="similarity">
    <text evidence="1">Belongs to the short-chain dehydrogenases/reductases (SDR) family.</text>
</comment>
<evidence type="ECO:0000256" key="2">
    <source>
        <dbReference type="ARBA" id="ARBA00023002"/>
    </source>
</evidence>
<dbReference type="InterPro" id="IPR036291">
    <property type="entry name" value="NAD(P)-bd_dom_sf"/>
</dbReference>
<accession>A0A2V1DL50</accession>
<keyword evidence="4" id="KW-1185">Reference proteome</keyword>
<dbReference type="PANTHER" id="PTHR24320">
    <property type="entry name" value="RETINOL DEHYDROGENASE"/>
    <property type="match status" value="1"/>
</dbReference>
<dbReference type="STRING" id="97972.A0A2V1DL50"/>
<reference evidence="3 4" key="1">
    <citation type="journal article" date="2018" name="Sci. Rep.">
        <title>Comparative genomics provides insights into the lifestyle and reveals functional heterogeneity of dark septate endophytic fungi.</title>
        <authorList>
            <person name="Knapp D.G."/>
            <person name="Nemeth J.B."/>
            <person name="Barry K."/>
            <person name="Hainaut M."/>
            <person name="Henrissat B."/>
            <person name="Johnson J."/>
            <person name="Kuo A."/>
            <person name="Lim J.H.P."/>
            <person name="Lipzen A."/>
            <person name="Nolan M."/>
            <person name="Ohm R.A."/>
            <person name="Tamas L."/>
            <person name="Grigoriev I.V."/>
            <person name="Spatafora J.W."/>
            <person name="Nagy L.G."/>
            <person name="Kovacs G.M."/>
        </authorList>
    </citation>
    <scope>NUCLEOTIDE SEQUENCE [LARGE SCALE GENOMIC DNA]</scope>
    <source>
        <strain evidence="3 4">DSE2036</strain>
    </source>
</reference>